<evidence type="ECO:0000256" key="2">
    <source>
        <dbReference type="SAM" id="SignalP"/>
    </source>
</evidence>
<dbReference type="GO" id="GO:0005509">
    <property type="term" value="F:calcium ion binding"/>
    <property type="evidence" value="ECO:0007669"/>
    <property type="project" value="InterPro"/>
</dbReference>
<dbReference type="eggNOG" id="COG2885">
    <property type="taxonomic scope" value="Bacteria"/>
</dbReference>
<evidence type="ECO:0000313" key="3">
    <source>
        <dbReference type="EMBL" id="AGI72160.1"/>
    </source>
</evidence>
<dbReference type="AlphaFoldDB" id="M9RQT4"/>
<feature type="signal peptide" evidence="2">
    <location>
        <begin position="1"/>
        <end position="25"/>
    </location>
</feature>
<dbReference type="HOGENOM" id="CLU_754061_0_0_5"/>
<feature type="chain" id="PRO_5004102294" evidence="2">
    <location>
        <begin position="26"/>
        <end position="367"/>
    </location>
</feature>
<dbReference type="EMBL" id="CP003742">
    <property type="protein sequence ID" value="AGI72160.1"/>
    <property type="molecule type" value="Genomic_DNA"/>
</dbReference>
<feature type="compositionally biased region" description="Low complexity" evidence="1">
    <location>
        <begin position="166"/>
        <end position="179"/>
    </location>
</feature>
<dbReference type="PANTHER" id="PTHR36135:SF1">
    <property type="entry name" value="FIBROUS SHEATH CABYR-BINDING PROTEIN"/>
    <property type="match status" value="1"/>
</dbReference>
<dbReference type="RefSeq" id="WP_015495270.1">
    <property type="nucleotide sequence ID" value="NC_020908.1"/>
</dbReference>
<organism evidence="3 4">
    <name type="scientific">Octadecabacter arcticus 238</name>
    <dbReference type="NCBI Taxonomy" id="391616"/>
    <lineage>
        <taxon>Bacteria</taxon>
        <taxon>Pseudomonadati</taxon>
        <taxon>Pseudomonadota</taxon>
        <taxon>Alphaproteobacteria</taxon>
        <taxon>Rhodobacterales</taxon>
        <taxon>Roseobacteraceae</taxon>
        <taxon>Octadecabacter</taxon>
    </lineage>
</organism>
<dbReference type="InterPro" id="IPR043375">
    <property type="entry name" value="FSCB"/>
</dbReference>
<name>M9RQT4_9RHOB</name>
<keyword evidence="2" id="KW-0732">Signal</keyword>
<feature type="compositionally biased region" description="Acidic residues" evidence="1">
    <location>
        <begin position="94"/>
        <end position="111"/>
    </location>
</feature>
<dbReference type="GO" id="GO:0033234">
    <property type="term" value="P:negative regulation of protein sumoylation"/>
    <property type="evidence" value="ECO:0007669"/>
    <property type="project" value="InterPro"/>
</dbReference>
<gene>
    <name evidence="3" type="ORF">OA238_c20640</name>
</gene>
<keyword evidence="4" id="KW-1185">Reference proteome</keyword>
<reference evidence="3 4" key="1">
    <citation type="journal article" date="2013" name="PLoS ONE">
        <title>Poles Apart: Arctic and Antarctic Octadecabacter strains Share High Genome Plasticity and a New Type of Xanthorhodopsin.</title>
        <authorList>
            <person name="Vollmers J."/>
            <person name="Voget S."/>
            <person name="Dietrich S."/>
            <person name="Gollnow K."/>
            <person name="Smits M."/>
            <person name="Meyer K."/>
            <person name="Brinkhoff T."/>
            <person name="Simon M."/>
            <person name="Daniel R."/>
        </authorList>
    </citation>
    <scope>NUCLEOTIDE SEQUENCE [LARGE SCALE GENOMIC DNA]</scope>
    <source>
        <strain evidence="3 4">238</strain>
    </source>
</reference>
<evidence type="ECO:0000313" key="4">
    <source>
        <dbReference type="Proteomes" id="UP000004688"/>
    </source>
</evidence>
<dbReference type="PANTHER" id="PTHR36135">
    <property type="entry name" value="FIBROUS SHEATH CABYR-BINDING PROTEIN"/>
    <property type="match status" value="1"/>
</dbReference>
<evidence type="ECO:0000256" key="1">
    <source>
        <dbReference type="SAM" id="MobiDB-lite"/>
    </source>
</evidence>
<proteinExistence type="predicted"/>
<sequence>MSNSRFRSSTSLVLSISMAVGPAWSQETAPICDPAAPQLPCTLDGTLIESADALSGAIGAEVEAEAEGEVEIAVEEEAPAEEVIAEKAPVVEEAPVEEAVAEEAPAEEAVVEETPTQDVAAEEAPAEEVTQEAVVEEAPAEETPTAEMAEEAPAAEVTPAAPPTPEETVQETSTAAAASDSEVEGEITTETVVEGDVRTADEDFETAATGDVATSSGNNNRGLSNFEKALLVGLGAVAIGSILSNGDEVVSNSGDRVVLQGTDGQLRVLKDDDVLLRQPGSDVRTETFNDGSTRTFVTRADGSEVVTIRAADGRVLRRALIQVDGSQIELFDDTREERAIDVSTLPRAAIPTRPASSTFTDTSGQNI</sequence>
<dbReference type="KEGG" id="oar:OA238_c20640"/>
<dbReference type="STRING" id="391616.OA238_c20640"/>
<dbReference type="OrthoDB" id="9792021at2"/>
<dbReference type="Proteomes" id="UP000004688">
    <property type="component" value="Chromosome"/>
</dbReference>
<feature type="compositionally biased region" description="Acidic residues" evidence="1">
    <location>
        <begin position="120"/>
        <end position="140"/>
    </location>
</feature>
<protein>
    <submittedName>
        <fullName evidence="3">Putative outer membrane protein</fullName>
    </submittedName>
</protein>
<accession>M9RQT4</accession>
<feature type="region of interest" description="Disordered" evidence="1">
    <location>
        <begin position="74"/>
        <end position="187"/>
    </location>
</feature>
<feature type="compositionally biased region" description="Low complexity" evidence="1">
    <location>
        <begin position="141"/>
        <end position="159"/>
    </location>
</feature>